<keyword evidence="27" id="KW-1185">Reference proteome</keyword>
<dbReference type="GO" id="GO:0005634">
    <property type="term" value="C:nucleus"/>
    <property type="evidence" value="ECO:0007669"/>
    <property type="project" value="UniProtKB-SubCell"/>
</dbReference>
<evidence type="ECO:0000256" key="21">
    <source>
        <dbReference type="ARBA" id="ARBA00075657"/>
    </source>
</evidence>
<evidence type="ECO:0000256" key="17">
    <source>
        <dbReference type="ARBA" id="ARBA00052976"/>
    </source>
</evidence>
<dbReference type="SUPFAM" id="SSF54637">
    <property type="entry name" value="Thioesterase/thiol ester dehydrase-isomerase"/>
    <property type="match status" value="1"/>
</dbReference>
<keyword evidence="7" id="KW-0378">Hydrolase</keyword>
<dbReference type="Pfam" id="PF03061">
    <property type="entry name" value="4HBT"/>
    <property type="match status" value="1"/>
</dbReference>
<dbReference type="Gene3D" id="3.10.129.10">
    <property type="entry name" value="Hotdog Thioesterase"/>
    <property type="match status" value="1"/>
</dbReference>
<evidence type="ECO:0000256" key="16">
    <source>
        <dbReference type="ARBA" id="ARBA00050199"/>
    </source>
</evidence>
<comment type="subunit">
    <text evidence="19">Homotetramer. Interacts with PCTP.</text>
</comment>
<sequence length="172" mass="18375">MSRCGNSHKTAIFLIIIACRGTMCSSKYLQGLKRYVEMCNKSKNFMHFAGAMRPISASEGRVKVEFDVSQEMLNPVGTLHGGCTATLVDILTTAACMSTPRGLPGVSVDLHVTYLAAAKEGETVLIDAEVIRAGKTLAFTKADLIHKASNKIIATGLHTKAFPGAKAKESKS</sequence>
<evidence type="ECO:0000256" key="24">
    <source>
        <dbReference type="SAM" id="SignalP"/>
    </source>
</evidence>
<evidence type="ECO:0000256" key="11">
    <source>
        <dbReference type="ARBA" id="ARBA00023212"/>
    </source>
</evidence>
<dbReference type="CDD" id="cd03443">
    <property type="entry name" value="PaaI_thioesterase"/>
    <property type="match status" value="1"/>
</dbReference>
<evidence type="ECO:0000256" key="3">
    <source>
        <dbReference type="ARBA" id="ARBA00004186"/>
    </source>
</evidence>
<keyword evidence="11" id="KW-0206">Cytoskeleton</keyword>
<evidence type="ECO:0000256" key="7">
    <source>
        <dbReference type="ARBA" id="ARBA00022801"/>
    </source>
</evidence>
<accession>A0A368GJG9</accession>
<dbReference type="InterPro" id="IPR003736">
    <property type="entry name" value="PAAI_dom"/>
</dbReference>
<dbReference type="STRING" id="29170.A0A368GJG9"/>
<feature type="domain" description="Thioesterase" evidence="25">
    <location>
        <begin position="77"/>
        <end position="147"/>
    </location>
</feature>
<dbReference type="Proteomes" id="UP000252519">
    <property type="component" value="Unassembled WGS sequence"/>
</dbReference>
<evidence type="ECO:0000256" key="19">
    <source>
        <dbReference type="ARBA" id="ARBA00064709"/>
    </source>
</evidence>
<dbReference type="GO" id="GO:0047617">
    <property type="term" value="F:fatty acyl-CoA hydrolase activity"/>
    <property type="evidence" value="ECO:0007669"/>
    <property type="project" value="InterPro"/>
</dbReference>
<feature type="chain" id="PRO_5016877433" description="Acyl-coenzyme A thioesterase 13" evidence="24">
    <location>
        <begin position="27"/>
        <end position="172"/>
    </location>
</feature>
<dbReference type="GO" id="GO:0005819">
    <property type="term" value="C:spindle"/>
    <property type="evidence" value="ECO:0007669"/>
    <property type="project" value="UniProtKB-SubCell"/>
</dbReference>
<dbReference type="PANTHER" id="PTHR21660">
    <property type="entry name" value="THIOESTERASE SUPERFAMILY MEMBER-RELATED"/>
    <property type="match status" value="1"/>
</dbReference>
<comment type="catalytic activity">
    <reaction evidence="17">
        <text>a fatty acyl-CoA + H2O = a fatty acid + CoA + H(+)</text>
        <dbReference type="Rhea" id="RHEA:16781"/>
        <dbReference type="ChEBI" id="CHEBI:15377"/>
        <dbReference type="ChEBI" id="CHEBI:15378"/>
        <dbReference type="ChEBI" id="CHEBI:28868"/>
        <dbReference type="ChEBI" id="CHEBI:57287"/>
        <dbReference type="ChEBI" id="CHEBI:77636"/>
    </reaction>
    <physiologicalReaction direction="left-to-right" evidence="17">
        <dbReference type="Rhea" id="RHEA:16782"/>
    </physiologicalReaction>
</comment>
<evidence type="ECO:0000256" key="15">
    <source>
        <dbReference type="ARBA" id="ARBA00048074"/>
    </source>
</evidence>
<proteinExistence type="inferred from homology"/>
<dbReference type="NCBIfam" id="TIGR00369">
    <property type="entry name" value="unchar_dom_1"/>
    <property type="match status" value="1"/>
</dbReference>
<comment type="caution">
    <text evidence="26">The sequence shown here is derived from an EMBL/GenBank/DDBJ whole genome shotgun (WGS) entry which is preliminary data.</text>
</comment>
<evidence type="ECO:0000256" key="8">
    <source>
        <dbReference type="ARBA" id="ARBA00022990"/>
    </source>
</evidence>
<keyword evidence="6" id="KW-0963">Cytoplasm</keyword>
<evidence type="ECO:0000256" key="6">
    <source>
        <dbReference type="ARBA" id="ARBA00022490"/>
    </source>
</evidence>
<evidence type="ECO:0000313" key="27">
    <source>
        <dbReference type="Proteomes" id="UP000252519"/>
    </source>
</evidence>
<evidence type="ECO:0000256" key="18">
    <source>
        <dbReference type="ARBA" id="ARBA00058205"/>
    </source>
</evidence>
<evidence type="ECO:0000256" key="2">
    <source>
        <dbReference type="ARBA" id="ARBA00004173"/>
    </source>
</evidence>
<evidence type="ECO:0000256" key="12">
    <source>
        <dbReference type="ARBA" id="ARBA00023242"/>
    </source>
</evidence>
<keyword evidence="9" id="KW-0443">Lipid metabolism</keyword>
<evidence type="ECO:0000256" key="10">
    <source>
        <dbReference type="ARBA" id="ARBA00023128"/>
    </source>
</evidence>
<name>A0A368GJG9_ANCCA</name>
<dbReference type="FunFam" id="3.10.129.10:FF:000021">
    <property type="entry name" value="Acyl-coenzyme A thioesterase 13"/>
    <property type="match status" value="1"/>
</dbReference>
<evidence type="ECO:0000259" key="25">
    <source>
        <dbReference type="Pfam" id="PF03061"/>
    </source>
</evidence>
<dbReference type="OrthoDB" id="46529at2759"/>
<evidence type="ECO:0000256" key="9">
    <source>
        <dbReference type="ARBA" id="ARBA00023098"/>
    </source>
</evidence>
<evidence type="ECO:0000256" key="1">
    <source>
        <dbReference type="ARBA" id="ARBA00004123"/>
    </source>
</evidence>
<dbReference type="PANTHER" id="PTHR21660:SF59">
    <property type="entry name" value="THIOESTERASE DOMAIN-CONTAINING PROTEIN"/>
    <property type="match status" value="1"/>
</dbReference>
<gene>
    <name evidence="26" type="ORF">ANCCAN_10825</name>
</gene>
<evidence type="ECO:0000256" key="5">
    <source>
        <dbReference type="ARBA" id="ARBA00008324"/>
    </source>
</evidence>
<evidence type="ECO:0000256" key="22">
    <source>
        <dbReference type="ARBA" id="ARBA00081533"/>
    </source>
</evidence>
<dbReference type="EMBL" id="JOJR01000166">
    <property type="protein sequence ID" value="RCN43180.1"/>
    <property type="molecule type" value="Genomic_DNA"/>
</dbReference>
<comment type="catalytic activity">
    <reaction evidence="13">
        <text>octanoyl-CoA + H2O = octanoate + CoA + H(+)</text>
        <dbReference type="Rhea" id="RHEA:30143"/>
        <dbReference type="ChEBI" id="CHEBI:15377"/>
        <dbReference type="ChEBI" id="CHEBI:15378"/>
        <dbReference type="ChEBI" id="CHEBI:25646"/>
        <dbReference type="ChEBI" id="CHEBI:57287"/>
        <dbReference type="ChEBI" id="CHEBI:57386"/>
    </reaction>
    <physiologicalReaction direction="left-to-right" evidence="13">
        <dbReference type="Rhea" id="RHEA:30144"/>
    </physiologicalReaction>
</comment>
<comment type="catalytic activity">
    <reaction evidence="15">
        <text>dodecanoyl-CoA + H2O = dodecanoate + CoA + H(+)</text>
        <dbReference type="Rhea" id="RHEA:30135"/>
        <dbReference type="ChEBI" id="CHEBI:15377"/>
        <dbReference type="ChEBI" id="CHEBI:15378"/>
        <dbReference type="ChEBI" id="CHEBI:18262"/>
        <dbReference type="ChEBI" id="CHEBI:57287"/>
        <dbReference type="ChEBI" id="CHEBI:57375"/>
    </reaction>
    <physiologicalReaction direction="left-to-right" evidence="15">
        <dbReference type="Rhea" id="RHEA:30136"/>
    </physiologicalReaction>
</comment>
<keyword evidence="10" id="KW-0496">Mitochondrion</keyword>
<reference evidence="26 27" key="1">
    <citation type="submission" date="2014-10" db="EMBL/GenBank/DDBJ databases">
        <title>Draft genome of the hookworm Ancylostoma caninum.</title>
        <authorList>
            <person name="Mitreva M."/>
        </authorList>
    </citation>
    <scope>NUCLEOTIDE SEQUENCE [LARGE SCALE GENOMIC DNA]</scope>
    <source>
        <strain evidence="26 27">Baltimore</strain>
    </source>
</reference>
<dbReference type="GO" id="GO:0005829">
    <property type="term" value="C:cytosol"/>
    <property type="evidence" value="ECO:0007669"/>
    <property type="project" value="UniProtKB-SubCell"/>
</dbReference>
<keyword evidence="12" id="KW-0539">Nucleus</keyword>
<dbReference type="AlphaFoldDB" id="A0A368GJG9"/>
<dbReference type="GO" id="GO:0005739">
    <property type="term" value="C:mitochondrion"/>
    <property type="evidence" value="ECO:0007669"/>
    <property type="project" value="UniProtKB-SubCell"/>
</dbReference>
<organism evidence="26 27">
    <name type="scientific">Ancylostoma caninum</name>
    <name type="common">Dog hookworm</name>
    <dbReference type="NCBI Taxonomy" id="29170"/>
    <lineage>
        <taxon>Eukaryota</taxon>
        <taxon>Metazoa</taxon>
        <taxon>Ecdysozoa</taxon>
        <taxon>Nematoda</taxon>
        <taxon>Chromadorea</taxon>
        <taxon>Rhabditida</taxon>
        <taxon>Rhabditina</taxon>
        <taxon>Rhabditomorpha</taxon>
        <taxon>Strongyloidea</taxon>
        <taxon>Ancylostomatidae</taxon>
        <taxon>Ancylostomatinae</taxon>
        <taxon>Ancylostoma</taxon>
    </lineage>
</organism>
<evidence type="ECO:0000313" key="26">
    <source>
        <dbReference type="EMBL" id="RCN43180.1"/>
    </source>
</evidence>
<evidence type="ECO:0000256" key="4">
    <source>
        <dbReference type="ARBA" id="ARBA00004514"/>
    </source>
</evidence>
<dbReference type="InterPro" id="IPR029069">
    <property type="entry name" value="HotDog_dom_sf"/>
</dbReference>
<comment type="subcellular location">
    <subcellularLocation>
        <location evidence="3">Cytoplasm</location>
        <location evidence="3">Cytoskeleton</location>
        <location evidence="3">Spindle</location>
    </subcellularLocation>
    <subcellularLocation>
        <location evidence="4">Cytoplasm</location>
        <location evidence="4">Cytosol</location>
    </subcellularLocation>
    <subcellularLocation>
        <location evidence="2">Mitochondrion</location>
    </subcellularLocation>
    <subcellularLocation>
        <location evidence="1">Nucleus</location>
    </subcellularLocation>
</comment>
<evidence type="ECO:0000256" key="14">
    <source>
        <dbReference type="ARBA" id="ARBA00047969"/>
    </source>
</evidence>
<dbReference type="GO" id="GO:0006629">
    <property type="term" value="P:lipid metabolic process"/>
    <property type="evidence" value="ECO:0007669"/>
    <property type="project" value="UniProtKB-KW"/>
</dbReference>
<comment type="function">
    <text evidence="18">Catalyzes the hydrolysis of acyl-CoAs into free fatty acids and coenzyme A (CoASH), regulating their respective intracellular levels. Has acyl-CoA thioesterase activity towards medium (C12) and long-chain (C18) fatty acyl-CoA substrates. Can also hydrolyze 3-hydroxyphenylacetyl-CoA and 3,4-dihydroxyphenylacetyl-CoA (in vitro). May play a role in controlling adaptive thermogenesis.</text>
</comment>
<feature type="signal peptide" evidence="24">
    <location>
        <begin position="1"/>
        <end position="26"/>
    </location>
</feature>
<keyword evidence="24" id="KW-0732">Signal</keyword>
<keyword evidence="8" id="KW-0007">Acetylation</keyword>
<evidence type="ECO:0000256" key="13">
    <source>
        <dbReference type="ARBA" id="ARBA00047588"/>
    </source>
</evidence>
<dbReference type="InterPro" id="IPR039298">
    <property type="entry name" value="ACOT13"/>
</dbReference>
<comment type="catalytic activity">
    <reaction evidence="16">
        <text>hexanoyl-CoA + H2O = hexanoate + CoA + H(+)</text>
        <dbReference type="Rhea" id="RHEA:40115"/>
        <dbReference type="ChEBI" id="CHEBI:15377"/>
        <dbReference type="ChEBI" id="CHEBI:15378"/>
        <dbReference type="ChEBI" id="CHEBI:17120"/>
        <dbReference type="ChEBI" id="CHEBI:57287"/>
        <dbReference type="ChEBI" id="CHEBI:62620"/>
    </reaction>
    <physiologicalReaction direction="left-to-right" evidence="16">
        <dbReference type="Rhea" id="RHEA:40116"/>
    </physiologicalReaction>
</comment>
<protein>
    <recommendedName>
        <fullName evidence="20">Acyl-coenzyme A thioesterase 13</fullName>
    </recommendedName>
    <alternativeName>
        <fullName evidence="22">Hotdog-fold thioesterase superfamily member 2</fullName>
    </alternativeName>
    <alternativeName>
        <fullName evidence="21">Palmitoyl-CoA hydrolase</fullName>
    </alternativeName>
    <alternativeName>
        <fullName evidence="23">Thioesterase superfamily member 2</fullName>
    </alternativeName>
</protein>
<evidence type="ECO:0000256" key="23">
    <source>
        <dbReference type="ARBA" id="ARBA00083956"/>
    </source>
</evidence>
<evidence type="ECO:0000256" key="20">
    <source>
        <dbReference type="ARBA" id="ARBA00067273"/>
    </source>
</evidence>
<comment type="catalytic activity">
    <reaction evidence="14">
        <text>decanoyl-CoA + H2O = decanoate + CoA + H(+)</text>
        <dbReference type="Rhea" id="RHEA:40059"/>
        <dbReference type="ChEBI" id="CHEBI:15377"/>
        <dbReference type="ChEBI" id="CHEBI:15378"/>
        <dbReference type="ChEBI" id="CHEBI:27689"/>
        <dbReference type="ChEBI" id="CHEBI:57287"/>
        <dbReference type="ChEBI" id="CHEBI:61430"/>
    </reaction>
    <physiologicalReaction direction="left-to-right" evidence="14">
        <dbReference type="Rhea" id="RHEA:40060"/>
    </physiologicalReaction>
</comment>
<comment type="similarity">
    <text evidence="5">Belongs to the thioesterase PaaI family.</text>
</comment>
<dbReference type="InterPro" id="IPR006683">
    <property type="entry name" value="Thioestr_dom"/>
</dbReference>